<keyword evidence="3" id="KW-0378">Hydrolase</keyword>
<evidence type="ECO:0000313" key="6">
    <source>
        <dbReference type="EMBL" id="KUK22496.1"/>
    </source>
</evidence>
<dbReference type="AlphaFoldDB" id="A0A117L270"/>
<dbReference type="Gene3D" id="3.40.630.10">
    <property type="entry name" value="Zn peptidases"/>
    <property type="match status" value="2"/>
</dbReference>
<evidence type="ECO:0000256" key="4">
    <source>
        <dbReference type="ARBA" id="ARBA00022833"/>
    </source>
</evidence>
<keyword evidence="2" id="KW-0479">Metal-binding</keyword>
<keyword evidence="4" id="KW-0862">Zinc</keyword>
<evidence type="ECO:0000256" key="2">
    <source>
        <dbReference type="ARBA" id="ARBA00022723"/>
    </source>
</evidence>
<gene>
    <name evidence="6" type="ORF">XD57_1408</name>
</gene>
<dbReference type="Proteomes" id="UP000058636">
    <property type="component" value="Unassembled WGS sequence"/>
</dbReference>
<dbReference type="PATRIC" id="fig|93930.3.peg.452"/>
<protein>
    <submittedName>
        <fullName evidence="6">Succinylglutamate desuccinylase/aspartoacylase</fullName>
    </submittedName>
</protein>
<dbReference type="InterPro" id="IPR055438">
    <property type="entry name" value="AstE_AspA_cat"/>
</dbReference>
<dbReference type="PANTHER" id="PTHR37326:SF1">
    <property type="entry name" value="BLL3975 PROTEIN"/>
    <property type="match status" value="1"/>
</dbReference>
<dbReference type="EMBL" id="LGFG01000149">
    <property type="protein sequence ID" value="KUK22496.1"/>
    <property type="molecule type" value="Genomic_DNA"/>
</dbReference>
<feature type="domain" description="Succinylglutamate desuccinylase/Aspartoacylase catalytic" evidence="5">
    <location>
        <begin position="72"/>
        <end position="249"/>
    </location>
</feature>
<dbReference type="PANTHER" id="PTHR37326">
    <property type="entry name" value="BLL3975 PROTEIN"/>
    <property type="match status" value="1"/>
</dbReference>
<dbReference type="Pfam" id="PF24827">
    <property type="entry name" value="AstE_AspA_cat"/>
    <property type="match status" value="1"/>
</dbReference>
<dbReference type="GO" id="GO:0016788">
    <property type="term" value="F:hydrolase activity, acting on ester bonds"/>
    <property type="evidence" value="ECO:0007669"/>
    <property type="project" value="InterPro"/>
</dbReference>
<comment type="cofactor">
    <cofactor evidence="1">
        <name>Zn(2+)</name>
        <dbReference type="ChEBI" id="CHEBI:29105"/>
    </cofactor>
</comment>
<dbReference type="InterPro" id="IPR053138">
    <property type="entry name" value="N-alpha-Ac-DABA_deacetylase"/>
</dbReference>
<comment type="caution">
    <text evidence="6">The sequence shown here is derived from an EMBL/GenBank/DDBJ whole genome shotgun (WGS) entry which is preliminary data.</text>
</comment>
<accession>A0A117L270</accession>
<evidence type="ECO:0000256" key="1">
    <source>
        <dbReference type="ARBA" id="ARBA00001947"/>
    </source>
</evidence>
<proteinExistence type="predicted"/>
<evidence type="ECO:0000259" key="5">
    <source>
        <dbReference type="Pfam" id="PF24827"/>
    </source>
</evidence>
<dbReference type="SUPFAM" id="SSF53187">
    <property type="entry name" value="Zn-dependent exopeptidases"/>
    <property type="match status" value="1"/>
</dbReference>
<dbReference type="GO" id="GO:0046872">
    <property type="term" value="F:metal ion binding"/>
    <property type="evidence" value="ECO:0007669"/>
    <property type="project" value="UniProtKB-KW"/>
</dbReference>
<reference evidence="6 7" key="1">
    <citation type="journal article" date="2015" name="MBio">
        <title>Genome-Resolved Metagenomic Analysis Reveals Roles for Candidate Phyla and Other Microbial Community Members in Biogeochemical Transformations in Oil Reservoirs.</title>
        <authorList>
            <person name="Hu P."/>
            <person name="Tom L."/>
            <person name="Singh A."/>
            <person name="Thomas B.C."/>
            <person name="Baker B.J."/>
            <person name="Piceno Y.M."/>
            <person name="Andersen G.L."/>
            <person name="Banfield J.F."/>
        </authorList>
    </citation>
    <scope>NUCLEOTIDE SEQUENCE [LARGE SCALE GENOMIC DNA]</scope>
    <source>
        <strain evidence="6">46_26</strain>
    </source>
</reference>
<organism evidence="6 7">
    <name type="scientific">Thermotoga petrophila</name>
    <dbReference type="NCBI Taxonomy" id="93929"/>
    <lineage>
        <taxon>Bacteria</taxon>
        <taxon>Thermotogati</taxon>
        <taxon>Thermotogota</taxon>
        <taxon>Thermotogae</taxon>
        <taxon>Thermotogales</taxon>
        <taxon>Thermotogaceae</taxon>
        <taxon>Thermotoga</taxon>
    </lineage>
</organism>
<sequence>MRLLKIFLFFAISLFLIAGSLKYFLSQRNLESISIGPGVTQVKKLSDYFPGLFNTPGDTDVFILEGKEQGGCVLILGGTHPNEPAGYVTARIIVENFFVEKGKIIVIPRANLSAFTHTQPLEAAPKKVLFTWNNKKMIITIGARLTNPVHQWPDSRLYRTITSHQVVSGSEQRNLNRTYPGDPDGTLTEKVAYAIMQIIYAEKPDISIDLHEAAPEYTTVNAIVAHDRALDIAVEAAMMLEIDGIDISVERSPMEFHGLSHREWGDSTDTLAFLLETANPSQGRLRGKTNENLVLTGLDKYYLKAAKAGRLNVPYDENGLPLTLRVQRHLKTILTIIDVFNTYNPSRYIYINTVESSF</sequence>
<evidence type="ECO:0000313" key="7">
    <source>
        <dbReference type="Proteomes" id="UP000058636"/>
    </source>
</evidence>
<evidence type="ECO:0000256" key="3">
    <source>
        <dbReference type="ARBA" id="ARBA00022801"/>
    </source>
</evidence>
<name>A0A117L270_9THEM</name>